<evidence type="ECO:0000313" key="9">
    <source>
        <dbReference type="EMBL" id="QLF69562.1"/>
    </source>
</evidence>
<feature type="binding site" evidence="7">
    <location>
        <position position="296"/>
    </location>
    <ligand>
        <name>3-phosphoshikimate</name>
        <dbReference type="ChEBI" id="CHEBI:145989"/>
    </ligand>
</feature>
<feature type="binding site" evidence="7">
    <location>
        <position position="399"/>
    </location>
    <ligand>
        <name>phosphoenolpyruvate</name>
        <dbReference type="ChEBI" id="CHEBI:58702"/>
    </ligand>
</feature>
<feature type="binding site" evidence="7">
    <location>
        <position position="169"/>
    </location>
    <ligand>
        <name>3-phosphoshikimate</name>
        <dbReference type="ChEBI" id="CHEBI:145989"/>
    </ligand>
</feature>
<organism evidence="9 10">
    <name type="scientific">Peteryoungia desertarenae</name>
    <dbReference type="NCBI Taxonomy" id="1813451"/>
    <lineage>
        <taxon>Bacteria</taxon>
        <taxon>Pseudomonadati</taxon>
        <taxon>Pseudomonadota</taxon>
        <taxon>Alphaproteobacteria</taxon>
        <taxon>Hyphomicrobiales</taxon>
        <taxon>Rhizobiaceae</taxon>
        <taxon>Peteryoungia</taxon>
    </lineage>
</organism>
<dbReference type="SUPFAM" id="SSF55205">
    <property type="entry name" value="EPT/RTPC-like"/>
    <property type="match status" value="1"/>
</dbReference>
<keyword evidence="5 7" id="KW-0057">Aromatic amino acid biosynthesis</keyword>
<dbReference type="PANTHER" id="PTHR21090:SF5">
    <property type="entry name" value="PENTAFUNCTIONAL AROM POLYPEPTIDE"/>
    <property type="match status" value="1"/>
</dbReference>
<feature type="binding site" evidence="7">
    <location>
        <position position="96"/>
    </location>
    <ligand>
        <name>phosphoenolpyruvate</name>
        <dbReference type="ChEBI" id="CHEBI:58702"/>
    </ligand>
</feature>
<dbReference type="InterPro" id="IPR006264">
    <property type="entry name" value="EPSP_synthase"/>
</dbReference>
<feature type="binding site" evidence="7">
    <location>
        <position position="323"/>
    </location>
    <ligand>
        <name>3-phosphoshikimate</name>
        <dbReference type="ChEBI" id="CHEBI:145989"/>
    </ligand>
</feature>
<dbReference type="InterPro" id="IPR036968">
    <property type="entry name" value="Enolpyruvate_Tfrase_sf"/>
</dbReference>
<dbReference type="Pfam" id="PF00275">
    <property type="entry name" value="EPSP_synthase"/>
    <property type="match status" value="1"/>
</dbReference>
<feature type="binding site" evidence="7">
    <location>
        <position position="124"/>
    </location>
    <ligand>
        <name>phosphoenolpyruvate</name>
        <dbReference type="ChEBI" id="CHEBI:58702"/>
    </ligand>
</feature>
<keyword evidence="7" id="KW-0963">Cytoplasm</keyword>
<feature type="binding site" evidence="7">
    <location>
        <position position="30"/>
    </location>
    <ligand>
        <name>3-phosphoshikimate</name>
        <dbReference type="ChEBI" id="CHEBI:145989"/>
    </ligand>
</feature>
<evidence type="ECO:0000256" key="5">
    <source>
        <dbReference type="ARBA" id="ARBA00023141"/>
    </source>
</evidence>
<dbReference type="Gene3D" id="3.65.10.10">
    <property type="entry name" value="Enolpyruvate transferase domain"/>
    <property type="match status" value="2"/>
</dbReference>
<feature type="domain" description="Enolpyruvate transferase" evidence="8">
    <location>
        <begin position="12"/>
        <end position="408"/>
    </location>
</feature>
<comment type="subunit">
    <text evidence="7">Monomer.</text>
</comment>
<gene>
    <name evidence="7" type="primary">aroA</name>
    <name evidence="9" type="ORF">FE840_008405</name>
</gene>
<feature type="binding site" evidence="7">
    <location>
        <position position="327"/>
    </location>
    <ligand>
        <name>phosphoenolpyruvate</name>
        <dbReference type="ChEBI" id="CHEBI:58702"/>
    </ligand>
</feature>
<evidence type="ECO:0000256" key="3">
    <source>
        <dbReference type="ARBA" id="ARBA00022605"/>
    </source>
</evidence>
<evidence type="ECO:0000256" key="6">
    <source>
        <dbReference type="ARBA" id="ARBA00044633"/>
    </source>
</evidence>
<accession>A0ABX6QMR1</accession>
<feature type="binding site" evidence="7">
    <location>
        <position position="319"/>
    </location>
    <ligand>
        <name>3-phosphoshikimate</name>
        <dbReference type="ChEBI" id="CHEBI:145989"/>
    </ligand>
</feature>
<evidence type="ECO:0000256" key="4">
    <source>
        <dbReference type="ARBA" id="ARBA00022679"/>
    </source>
</evidence>
<dbReference type="HAMAP" id="MF_00210">
    <property type="entry name" value="EPSP_synth"/>
    <property type="match status" value="1"/>
</dbReference>
<feature type="binding site" evidence="7">
    <location>
        <position position="25"/>
    </location>
    <ligand>
        <name>phosphoenolpyruvate</name>
        <dbReference type="ChEBI" id="CHEBI:58702"/>
    </ligand>
</feature>
<feature type="binding site" evidence="7">
    <location>
        <position position="170"/>
    </location>
    <ligand>
        <name>3-phosphoshikimate</name>
        <dbReference type="ChEBI" id="CHEBI:145989"/>
    </ligand>
</feature>
<feature type="active site" description="Proton acceptor" evidence="7">
    <location>
        <position position="296"/>
    </location>
</feature>
<dbReference type="PIRSF" id="PIRSF000505">
    <property type="entry name" value="EPSPS"/>
    <property type="match status" value="1"/>
</dbReference>
<protein>
    <recommendedName>
        <fullName evidence="7">3-phosphoshikimate 1-carboxyvinyltransferase</fullName>
        <ecNumber evidence="7">2.5.1.19</ecNumber>
    </recommendedName>
    <alternativeName>
        <fullName evidence="7">5-enolpyruvylshikimate-3-phosphate synthase</fullName>
        <shortName evidence="7">EPSP synthase</shortName>
        <shortName evidence="7">EPSPS</shortName>
    </alternativeName>
</protein>
<feature type="binding site" evidence="7">
    <location>
        <position position="374"/>
    </location>
    <ligand>
        <name>phosphoenolpyruvate</name>
        <dbReference type="ChEBI" id="CHEBI:58702"/>
    </ligand>
</feature>
<comment type="subcellular location">
    <subcellularLocation>
        <location evidence="7">Cytoplasm</location>
    </subcellularLocation>
</comment>
<evidence type="ECO:0000256" key="7">
    <source>
        <dbReference type="HAMAP-Rule" id="MF_00210"/>
    </source>
</evidence>
<feature type="binding site" evidence="7">
    <location>
        <position position="171"/>
    </location>
    <ligand>
        <name>3-phosphoshikimate</name>
        <dbReference type="ChEBI" id="CHEBI:145989"/>
    </ligand>
</feature>
<name>A0ABX6QMR1_9HYPH</name>
<feature type="binding site" evidence="7">
    <location>
        <position position="25"/>
    </location>
    <ligand>
        <name>3-phosphoshikimate</name>
        <dbReference type="ChEBI" id="CHEBI:145989"/>
    </ligand>
</feature>
<dbReference type="PANTHER" id="PTHR21090">
    <property type="entry name" value="AROM/DEHYDROQUINATE SYNTHASE"/>
    <property type="match status" value="1"/>
</dbReference>
<dbReference type="InterPro" id="IPR001986">
    <property type="entry name" value="Enolpyruvate_Tfrase_dom"/>
</dbReference>
<reference evidence="9 10" key="1">
    <citation type="submission" date="2020-06" db="EMBL/GenBank/DDBJ databases">
        <title>Genome sequence of Rhizobium sp strain ADMK78.</title>
        <authorList>
            <person name="Rahi P."/>
        </authorList>
    </citation>
    <scope>NUCLEOTIDE SEQUENCE [LARGE SCALE GENOMIC DNA]</scope>
    <source>
        <strain evidence="9 10">ADMK78</strain>
    </source>
</reference>
<feature type="binding site" evidence="7">
    <location>
        <position position="26"/>
    </location>
    <ligand>
        <name>3-phosphoshikimate</name>
        <dbReference type="ChEBI" id="CHEBI:145989"/>
    </ligand>
</feature>
<keyword evidence="4 7" id="KW-0808">Transferase</keyword>
<dbReference type="PROSITE" id="PS00104">
    <property type="entry name" value="EPSP_SYNTHASE_1"/>
    <property type="match status" value="1"/>
</dbReference>
<evidence type="ECO:0000256" key="1">
    <source>
        <dbReference type="ARBA" id="ARBA00004811"/>
    </source>
</evidence>
<keyword evidence="10" id="KW-1185">Reference proteome</keyword>
<comment type="function">
    <text evidence="7">Catalyzes the transfer of the enolpyruvyl moiety of phosphoenolpyruvate (PEP) to the 5-hydroxyl of shikimate-3-phosphate (S3P) to produce enolpyruvyl shikimate-3-phosphate and inorganic phosphate.</text>
</comment>
<feature type="binding site" evidence="7">
    <location>
        <position position="171"/>
    </location>
    <ligand>
        <name>phosphoenolpyruvate</name>
        <dbReference type="ChEBI" id="CHEBI:58702"/>
    </ligand>
</feature>
<dbReference type="Proteomes" id="UP000308530">
    <property type="component" value="Chromosome"/>
</dbReference>
<evidence type="ECO:0000259" key="8">
    <source>
        <dbReference type="Pfam" id="PF00275"/>
    </source>
</evidence>
<comment type="similarity">
    <text evidence="2 7">Belongs to the EPSP synthase family.</text>
</comment>
<comment type="pathway">
    <text evidence="1 7">Metabolic intermediate biosynthesis; chorismate biosynthesis; chorismate from D-erythrose 4-phosphate and phosphoenolpyruvate: step 6/7.</text>
</comment>
<dbReference type="CDD" id="cd01556">
    <property type="entry name" value="EPSP_synthase"/>
    <property type="match status" value="1"/>
</dbReference>
<evidence type="ECO:0000256" key="2">
    <source>
        <dbReference type="ARBA" id="ARBA00009948"/>
    </source>
</evidence>
<dbReference type="RefSeq" id="WP_138285307.1">
    <property type="nucleotide sequence ID" value="NZ_CP058350.1"/>
</dbReference>
<dbReference type="EC" id="2.5.1.19" evidence="7"/>
<dbReference type="InterPro" id="IPR023193">
    <property type="entry name" value="EPSP_synthase_CS"/>
</dbReference>
<keyword evidence="3 7" id="KW-0028">Amino-acid biosynthesis</keyword>
<comment type="catalytic activity">
    <reaction evidence="6">
        <text>3-phosphoshikimate + phosphoenolpyruvate = 5-O-(1-carboxyvinyl)-3-phosphoshikimate + phosphate</text>
        <dbReference type="Rhea" id="RHEA:21256"/>
        <dbReference type="ChEBI" id="CHEBI:43474"/>
        <dbReference type="ChEBI" id="CHEBI:57701"/>
        <dbReference type="ChEBI" id="CHEBI:58702"/>
        <dbReference type="ChEBI" id="CHEBI:145989"/>
        <dbReference type="EC" id="2.5.1.19"/>
    </reaction>
    <physiologicalReaction direction="left-to-right" evidence="6">
        <dbReference type="Rhea" id="RHEA:21257"/>
    </physiologicalReaction>
</comment>
<sequence>MKTDSVTIIPPTHALTGKVSPPGSKSITNRALLLAGLAKGTSRLTGALKSDDTRYMADALRQMGVSVEEPDATTFVVTSSGELKAPSAPLFLGNAGTATRFLTAALALGQGRYVVDGDEHMRKRPIKPLVEALKSLGVTIESPTGCPPVAIDANGAFRKNHVVIDAGLSSQYVSALQMAAACGSEPFTIELAGADIGARGYIDLTLSAMRAFGAKVEQPTPSSWVIQPTGYTATNFHIEPDASAATYLWGAEVLTKGEIDIGTPSGAFTQPDAKAYDVIAQFPNMPAVIDGSQMQDAIPTIAVLAAFNETPVRFVGIENLRVKECDRIRAVSTGLNNIREGLAKEEGDDLLVFSDPSLAGQSLPANIDTFADHRIAMSFALAGLKIHDITILDPGCVAKTYPGYWDALASLGVEQVKHDG</sequence>
<dbReference type="EMBL" id="CP058350">
    <property type="protein sequence ID" value="QLF69562.1"/>
    <property type="molecule type" value="Genomic_DNA"/>
</dbReference>
<comment type="caution">
    <text evidence="7">Lacks conserved residue(s) required for the propagation of feature annotation.</text>
</comment>
<dbReference type="InterPro" id="IPR013792">
    <property type="entry name" value="RNA3'P_cycl/enolpyr_Trfase_a/b"/>
</dbReference>
<evidence type="ECO:0000313" key="10">
    <source>
        <dbReference type="Proteomes" id="UP000308530"/>
    </source>
</evidence>
<proteinExistence type="inferred from homology"/>